<evidence type="ECO:0000313" key="4">
    <source>
        <dbReference type="Proteomes" id="UP000321291"/>
    </source>
</evidence>
<dbReference type="Gene3D" id="2.60.120.260">
    <property type="entry name" value="Galactose-binding domain-like"/>
    <property type="match status" value="1"/>
</dbReference>
<dbReference type="PANTHER" id="PTHR10900:SF77">
    <property type="entry name" value="FI19380P1"/>
    <property type="match status" value="1"/>
</dbReference>
<feature type="domain" description="FAS1" evidence="2">
    <location>
        <begin position="179"/>
        <end position="343"/>
    </location>
</feature>
<dbReference type="OrthoDB" id="1119934at2"/>
<name>A0A5B8VT77_9BACT</name>
<dbReference type="Gene3D" id="2.30.180.10">
    <property type="entry name" value="FAS1 domain"/>
    <property type="match status" value="2"/>
</dbReference>
<accession>A0A5B8VT77</accession>
<keyword evidence="1" id="KW-0732">Signal</keyword>
<evidence type="ECO:0000313" key="3">
    <source>
        <dbReference type="EMBL" id="QEC74122.1"/>
    </source>
</evidence>
<dbReference type="PROSITE" id="PS50213">
    <property type="entry name" value="FAS1"/>
    <property type="match status" value="2"/>
</dbReference>
<dbReference type="Pfam" id="PF02469">
    <property type="entry name" value="Fasciclin"/>
    <property type="match status" value="2"/>
</dbReference>
<dbReference type="AlphaFoldDB" id="A0A5B8VT77"/>
<dbReference type="KEGG" id="agi:FSB73_23090"/>
<dbReference type="RefSeq" id="WP_146787882.1">
    <property type="nucleotide sequence ID" value="NZ_CP042434.1"/>
</dbReference>
<dbReference type="InterPro" id="IPR036378">
    <property type="entry name" value="FAS1_dom_sf"/>
</dbReference>
<dbReference type="PANTHER" id="PTHR10900">
    <property type="entry name" value="PERIOSTIN-RELATED"/>
    <property type="match status" value="1"/>
</dbReference>
<feature type="chain" id="PRO_5022684303" description="FAS1 domain-containing protein" evidence="1">
    <location>
        <begin position="23"/>
        <end position="568"/>
    </location>
</feature>
<organism evidence="3 4">
    <name type="scientific">Arachidicoccus ginsenosidivorans</name>
    <dbReference type="NCBI Taxonomy" id="496057"/>
    <lineage>
        <taxon>Bacteria</taxon>
        <taxon>Pseudomonadati</taxon>
        <taxon>Bacteroidota</taxon>
        <taxon>Chitinophagia</taxon>
        <taxon>Chitinophagales</taxon>
        <taxon>Chitinophagaceae</taxon>
        <taxon>Arachidicoccus</taxon>
    </lineage>
</organism>
<feature type="domain" description="FAS1" evidence="2">
    <location>
        <begin position="34"/>
        <end position="175"/>
    </location>
</feature>
<proteinExistence type="predicted"/>
<keyword evidence="4" id="KW-1185">Reference proteome</keyword>
<sequence length="568" mass="63048">MKSVRLLSVVTCALLLCTVIVCCTKTRLTRTTSTSPNIMDYLRSDSLNRFTQLVKIIDRAAYATELNTYGTYTLFAPTDSAVNRYLMAHNIASIEGLTKEQWQEVLKFHLLEESLPSSTFTDGKLPAITDYGQYLITGIKNVNGVSSYFINRQALVTQANITVGNGIIHAVDHVLEPSVSTIAELLSKDTTYSIFTQAVKETGFYDTLNAMKDQGGSQIWLTVIAERNQSYRDSGIANYSALKQRFSNTGNPKNVLDSLHLYVAYHIIPDVKYLADIVNTNSQSTLAPLEVLTDKLVGDTVLINDDSYSTLEGTVYEPGVKIDLSSSDQSATNGVLHTAQGGIKIKVRKPFPVYWDLCATQPELTRLSSIYRKQTFLFDYGDGNTFAGIKWEKSCLKYRAGVNGYLGDYWQVGMGRSSSNTDNLGTCSGNSWIEFTTPLLVKGKYKVWFCYYRQNSTTISVQALFDSVPLTSALIQFDKKISSVDFAKESELAAIGWKWWAGVNKKSGSTAARMLGVVDVKETGQHKIRFELVSGANADCNFDMVQFIPVDWPSQTSPRFNPDGSVEY</sequence>
<dbReference type="EMBL" id="CP042434">
    <property type="protein sequence ID" value="QEC74122.1"/>
    <property type="molecule type" value="Genomic_DNA"/>
</dbReference>
<dbReference type="InterPro" id="IPR000782">
    <property type="entry name" value="FAS1_domain"/>
</dbReference>
<gene>
    <name evidence="3" type="ORF">FSB73_23090</name>
</gene>
<evidence type="ECO:0000259" key="2">
    <source>
        <dbReference type="PROSITE" id="PS50213"/>
    </source>
</evidence>
<dbReference type="InterPro" id="IPR050904">
    <property type="entry name" value="Adhesion/Biosynth-related"/>
</dbReference>
<dbReference type="SUPFAM" id="SSF82153">
    <property type="entry name" value="FAS1 domain"/>
    <property type="match status" value="2"/>
</dbReference>
<feature type="signal peptide" evidence="1">
    <location>
        <begin position="1"/>
        <end position="22"/>
    </location>
</feature>
<evidence type="ECO:0000256" key="1">
    <source>
        <dbReference type="SAM" id="SignalP"/>
    </source>
</evidence>
<reference evidence="3 4" key="1">
    <citation type="journal article" date="2017" name="Int. J. Syst. Evol. Microbiol.">
        <title>Arachidicoccus ginsenosidivorans sp. nov., with ginsenoside-converting activity isolated from ginseng cultivating soil.</title>
        <authorList>
            <person name="Siddiqi M.Z."/>
            <person name="Aslam Z."/>
            <person name="Im W.T."/>
        </authorList>
    </citation>
    <scope>NUCLEOTIDE SEQUENCE [LARGE SCALE GENOMIC DNA]</scope>
    <source>
        <strain evidence="3 4">Gsoil 809</strain>
    </source>
</reference>
<dbReference type="Proteomes" id="UP000321291">
    <property type="component" value="Chromosome"/>
</dbReference>
<dbReference type="SMART" id="SM00554">
    <property type="entry name" value="FAS1"/>
    <property type="match status" value="2"/>
</dbReference>
<protein>
    <recommendedName>
        <fullName evidence="2">FAS1 domain-containing protein</fullName>
    </recommendedName>
</protein>